<name>A0A2M6WII4_9BACT</name>
<dbReference type="Gene3D" id="3.30.420.40">
    <property type="match status" value="2"/>
</dbReference>
<protein>
    <submittedName>
        <fullName evidence="3">Uncharacterized protein</fullName>
    </submittedName>
</protein>
<gene>
    <name evidence="3" type="ORF">COU08_01265</name>
</gene>
<evidence type="ECO:0000313" key="4">
    <source>
        <dbReference type="Proteomes" id="UP000228635"/>
    </source>
</evidence>
<organism evidence="3 4">
    <name type="scientific">Candidatus Harrisonbacteria bacterium CG10_big_fil_rev_8_21_14_0_10_42_17</name>
    <dbReference type="NCBI Taxonomy" id="1974584"/>
    <lineage>
        <taxon>Bacteria</taxon>
        <taxon>Candidatus Harrisoniibacteriota</taxon>
    </lineage>
</organism>
<sequence>MSPQPQPQPQPQPDTTTKDSSSKKGAKPQKPHAMSARLQRFTQFAKQLLKSLNPEPLTGGLEISEAALRYAIIKDRKLVTKTVQLAPGVIQNGQIQDKQRFVTALTQLRTHIGEPKLAIYVIALLPPDAVYTQTFSIPNLDEARLHEAAGLNMQMLSPIDPESAYMSWERLGLSESGENQVDFLGAASSKDVVRVYLESLREAGFSVIAAEFPALSASRLITRLSESTSPSYFVIQLTGDGLLLMILRSNRLYFTRFVSFKELGVGEKGQVDAKAFNDLIVRECHQVLNFHSSRWGHALNDVVVVTEQLNERIGEIIRTTFSLPVRDIRIQEFPNLSVLWWPALGAALRGLTPRSRDESLSLTPGTVQAGYWQDRFLIFLALWRKILIFSFAFILIIFIGVDVFLRVTERRIDAASFNIPSSELVDVTALQDEARVFNALVTKASFAYDAIPNWSPFFDRLLQIAGSAISFDRLTVSPQGVQIAARTLSQVSAIAFKNTLEKEPNFSNVVLPLANINVNTDNSVQFEITFDITSLQFQ</sequence>
<evidence type="ECO:0000256" key="1">
    <source>
        <dbReference type="SAM" id="MobiDB-lite"/>
    </source>
</evidence>
<accession>A0A2M6WII4</accession>
<feature type="transmembrane region" description="Helical" evidence="2">
    <location>
        <begin position="386"/>
        <end position="405"/>
    </location>
</feature>
<keyword evidence="2" id="KW-1133">Transmembrane helix</keyword>
<feature type="compositionally biased region" description="Pro residues" evidence="1">
    <location>
        <begin position="1"/>
        <end position="12"/>
    </location>
</feature>
<proteinExistence type="predicted"/>
<feature type="region of interest" description="Disordered" evidence="1">
    <location>
        <begin position="1"/>
        <end position="35"/>
    </location>
</feature>
<dbReference type="EMBL" id="PFBA01000013">
    <property type="protein sequence ID" value="PIT92608.1"/>
    <property type="molecule type" value="Genomic_DNA"/>
</dbReference>
<reference evidence="4" key="1">
    <citation type="submission" date="2017-09" db="EMBL/GenBank/DDBJ databases">
        <title>Depth-based differentiation of microbial function through sediment-hosted aquifers and enrichment of novel symbionts in the deep terrestrial subsurface.</title>
        <authorList>
            <person name="Probst A.J."/>
            <person name="Ladd B."/>
            <person name="Jarett J.K."/>
            <person name="Geller-Mcgrath D.E."/>
            <person name="Sieber C.M.K."/>
            <person name="Emerson J.B."/>
            <person name="Anantharaman K."/>
            <person name="Thomas B.C."/>
            <person name="Malmstrom R."/>
            <person name="Stieglmeier M."/>
            <person name="Klingl A."/>
            <person name="Woyke T."/>
            <person name="Ryan C.M."/>
            <person name="Banfield J.F."/>
        </authorList>
    </citation>
    <scope>NUCLEOTIDE SEQUENCE [LARGE SCALE GENOMIC DNA]</scope>
</reference>
<dbReference type="Gene3D" id="3.30.1490.300">
    <property type="match status" value="1"/>
</dbReference>
<evidence type="ECO:0000256" key="2">
    <source>
        <dbReference type="SAM" id="Phobius"/>
    </source>
</evidence>
<dbReference type="Proteomes" id="UP000228635">
    <property type="component" value="Unassembled WGS sequence"/>
</dbReference>
<comment type="caution">
    <text evidence="3">The sequence shown here is derived from an EMBL/GenBank/DDBJ whole genome shotgun (WGS) entry which is preliminary data.</text>
</comment>
<keyword evidence="2" id="KW-0472">Membrane</keyword>
<evidence type="ECO:0000313" key="3">
    <source>
        <dbReference type="EMBL" id="PIT92608.1"/>
    </source>
</evidence>
<dbReference type="AlphaFoldDB" id="A0A2M6WII4"/>
<keyword evidence="2" id="KW-0812">Transmembrane</keyword>